<protein>
    <recommendedName>
        <fullName evidence="3">Universal stress protein</fullName>
    </recommendedName>
</protein>
<reference evidence="1 2" key="2">
    <citation type="submission" date="2024-11" db="EMBL/GenBank/DDBJ databases">
        <title>Using genomics to understand microbial adaptation to soil warming.</title>
        <authorList>
            <person name="Deangelis K.M. PhD."/>
        </authorList>
    </citation>
    <scope>NUCLEOTIDE SEQUENCE [LARGE SCALE GENOMIC DNA]</scope>
    <source>
        <strain evidence="1 2">GAS97</strain>
    </source>
</reference>
<sequence length="37" mass="4055">MHQIITFDPGLQAAAAIKIVTTLRAAFNPRTIFTAVR</sequence>
<evidence type="ECO:0008006" key="3">
    <source>
        <dbReference type="Google" id="ProtNLM"/>
    </source>
</evidence>
<proteinExistence type="predicted"/>
<evidence type="ECO:0000313" key="2">
    <source>
        <dbReference type="Proteomes" id="UP001620514"/>
    </source>
</evidence>
<accession>A0ABW8M9X3</accession>
<name>A0ABW8M9X3_9BURK</name>
<comment type="caution">
    <text evidence="1">The sequence shown here is derived from an EMBL/GenBank/DDBJ whole genome shotgun (WGS) entry which is preliminary data.</text>
</comment>
<organism evidence="1 2">
    <name type="scientific">Caballeronia udeis</name>
    <dbReference type="NCBI Taxonomy" id="1232866"/>
    <lineage>
        <taxon>Bacteria</taxon>
        <taxon>Pseudomonadati</taxon>
        <taxon>Pseudomonadota</taxon>
        <taxon>Betaproteobacteria</taxon>
        <taxon>Burkholderiales</taxon>
        <taxon>Burkholderiaceae</taxon>
        <taxon>Caballeronia</taxon>
    </lineage>
</organism>
<evidence type="ECO:0000313" key="1">
    <source>
        <dbReference type="EMBL" id="MFK4440469.1"/>
    </source>
</evidence>
<keyword evidence="2" id="KW-1185">Reference proteome</keyword>
<gene>
    <name evidence="1" type="ORF">ABH943_000469</name>
</gene>
<reference evidence="1 2" key="1">
    <citation type="submission" date="2024-10" db="EMBL/GenBank/DDBJ databases">
        <authorList>
            <person name="Deangelis K."/>
            <person name="Huntemann M."/>
            <person name="Clum A."/>
            <person name="Wang J."/>
            <person name="Palaniappan K."/>
            <person name="Ritter S."/>
            <person name="Chen I.-M."/>
            <person name="Stamatis D."/>
            <person name="Reddy T."/>
            <person name="O'Malley R."/>
            <person name="Daum C."/>
            <person name="Ng V."/>
            <person name="Ivanova N."/>
            <person name="Kyrpides N."/>
            <person name="Woyke T."/>
        </authorList>
    </citation>
    <scope>NUCLEOTIDE SEQUENCE [LARGE SCALE GENOMIC DNA]</scope>
    <source>
        <strain evidence="1 2">GAS97</strain>
    </source>
</reference>
<dbReference type="EMBL" id="JBIYDN010000001">
    <property type="protein sequence ID" value="MFK4440469.1"/>
    <property type="molecule type" value="Genomic_DNA"/>
</dbReference>
<dbReference type="Proteomes" id="UP001620514">
    <property type="component" value="Unassembled WGS sequence"/>
</dbReference>